<sequence>MSGRKEDPIWQFYIKTTNPNKLGCRAICRKCRKDIQGLVQRLKAHHDVCNYQERNTAYMLNPQKTKYQLTPEEKNIALETINELYENTGLLPLVIKLNARSAPFKQVMFSDEVIKNVNGLQWWLSQKDEPEILKQLPIIKQFLCATASSASVERLFSSFGLVHSDIRNRLGIEKEGKLVFLFKLYNENE</sequence>
<proteinExistence type="predicted"/>
<dbReference type="GeneID" id="126890437"/>
<evidence type="ECO:0000313" key="2">
    <source>
        <dbReference type="EnsemblMetazoa" id="XP_050515326.1"/>
    </source>
</evidence>
<dbReference type="Pfam" id="PF05699">
    <property type="entry name" value="Dimer_Tnp_hAT"/>
    <property type="match status" value="1"/>
</dbReference>
<evidence type="ECO:0000313" key="3">
    <source>
        <dbReference type="Proteomes" id="UP001652700"/>
    </source>
</evidence>
<dbReference type="EnsemblMetazoa" id="XM_050659369.1">
    <property type="protein sequence ID" value="XP_050515326.1"/>
    <property type="gene ID" value="LOC126890437"/>
</dbReference>
<dbReference type="Proteomes" id="UP001652700">
    <property type="component" value="Unplaced"/>
</dbReference>
<reference evidence="2" key="1">
    <citation type="submission" date="2025-05" db="UniProtKB">
        <authorList>
            <consortium name="EnsemblMetazoa"/>
        </authorList>
    </citation>
    <scope>IDENTIFICATION</scope>
</reference>
<dbReference type="InterPro" id="IPR008906">
    <property type="entry name" value="HATC_C_dom"/>
</dbReference>
<evidence type="ECO:0000259" key="1">
    <source>
        <dbReference type="Pfam" id="PF05699"/>
    </source>
</evidence>
<dbReference type="InterPro" id="IPR012337">
    <property type="entry name" value="RNaseH-like_sf"/>
</dbReference>
<dbReference type="RefSeq" id="XP_050515326.1">
    <property type="nucleotide sequence ID" value="XM_050659369.1"/>
</dbReference>
<name>A0ABM5KYQ4_DIAVI</name>
<organism evidence="2 3">
    <name type="scientific">Diabrotica virgifera virgifera</name>
    <name type="common">western corn rootworm</name>
    <dbReference type="NCBI Taxonomy" id="50390"/>
    <lineage>
        <taxon>Eukaryota</taxon>
        <taxon>Metazoa</taxon>
        <taxon>Ecdysozoa</taxon>
        <taxon>Arthropoda</taxon>
        <taxon>Hexapoda</taxon>
        <taxon>Insecta</taxon>
        <taxon>Pterygota</taxon>
        <taxon>Neoptera</taxon>
        <taxon>Endopterygota</taxon>
        <taxon>Coleoptera</taxon>
        <taxon>Polyphaga</taxon>
        <taxon>Cucujiformia</taxon>
        <taxon>Chrysomeloidea</taxon>
        <taxon>Chrysomelidae</taxon>
        <taxon>Galerucinae</taxon>
        <taxon>Diabroticina</taxon>
        <taxon>Diabroticites</taxon>
        <taxon>Diabrotica</taxon>
    </lineage>
</organism>
<accession>A0ABM5KYQ4</accession>
<protein>
    <recommendedName>
        <fullName evidence="1">HAT C-terminal dimerisation domain-containing protein</fullName>
    </recommendedName>
</protein>
<dbReference type="SUPFAM" id="SSF53098">
    <property type="entry name" value="Ribonuclease H-like"/>
    <property type="match status" value="1"/>
</dbReference>
<keyword evidence="3" id="KW-1185">Reference proteome</keyword>
<feature type="domain" description="HAT C-terminal dimerisation" evidence="1">
    <location>
        <begin position="113"/>
        <end position="181"/>
    </location>
</feature>